<evidence type="ECO:0000313" key="2">
    <source>
        <dbReference type="EMBL" id="BAG30536.1"/>
    </source>
</evidence>
<dbReference type="RefSeq" id="WP_012399257.1">
    <property type="nucleotide sequence ID" value="NC_010617.1"/>
</dbReference>
<reference evidence="2 3" key="1">
    <citation type="journal article" date="2008" name="J. Bacteriol.">
        <title>Complete genome sequence of the soil actinomycete Kocuria rhizophila.</title>
        <authorList>
            <person name="Takarada H."/>
            <person name="Sekine M."/>
            <person name="Kosugi H."/>
            <person name="Matsuo Y."/>
            <person name="Fujisawa T."/>
            <person name="Omata S."/>
            <person name="Kishi E."/>
            <person name="Shimizu A."/>
            <person name="Tsukatani N."/>
            <person name="Tanikawa S."/>
            <person name="Fujita N."/>
            <person name="Harayama S."/>
        </authorList>
    </citation>
    <scope>NUCLEOTIDE SEQUENCE [LARGE SCALE GENOMIC DNA]</scope>
    <source>
        <strain evidence="3">ATCC 9341 / DSM 348 / NBRC 103217 / DC2201</strain>
    </source>
</reference>
<keyword evidence="3" id="KW-1185">Reference proteome</keyword>
<evidence type="ECO:0008006" key="4">
    <source>
        <dbReference type="Google" id="ProtNLM"/>
    </source>
</evidence>
<accession>B2GI24</accession>
<feature type="region of interest" description="Disordered" evidence="1">
    <location>
        <begin position="1"/>
        <end position="287"/>
    </location>
</feature>
<dbReference type="AlphaFoldDB" id="B2GI24"/>
<feature type="compositionally biased region" description="Basic and acidic residues" evidence="1">
    <location>
        <begin position="77"/>
        <end position="90"/>
    </location>
</feature>
<feature type="compositionally biased region" description="Basic and acidic residues" evidence="1">
    <location>
        <begin position="240"/>
        <end position="287"/>
    </location>
</feature>
<dbReference type="KEGG" id="krh:KRH_21890"/>
<dbReference type="OrthoDB" id="4883273at2"/>
<organism evidence="2 3">
    <name type="scientific">Kocuria rhizophila (strain ATCC 9341 / DSM 348 / NBRC 103217 / DC2201)</name>
    <dbReference type="NCBI Taxonomy" id="378753"/>
    <lineage>
        <taxon>Bacteria</taxon>
        <taxon>Bacillati</taxon>
        <taxon>Actinomycetota</taxon>
        <taxon>Actinomycetes</taxon>
        <taxon>Micrococcales</taxon>
        <taxon>Micrococcaceae</taxon>
        <taxon>Kocuria</taxon>
    </lineage>
</organism>
<feature type="compositionally biased region" description="Basic and acidic residues" evidence="1">
    <location>
        <begin position="27"/>
        <end position="39"/>
    </location>
</feature>
<gene>
    <name evidence="2" type="ordered locus">KRH_21890</name>
</gene>
<sequence length="287" mass="30280">MTQQPENTDPIASAGQIDDPDQPTTVHGKDDSRAGRDTQPDESSADGDPEQPGSRHRSAGAPVRGDAATATSAPHGTARDGRTVEDEHGGKPPKALRETGFPVVEEGTVDAQHSRDVDSEALAGTRKFQPRPGDANPNISDNPQDRLDHAGQSEHARGAGERASGEGARSGADTVRDETAAAAHVAGPRGGVPDGAVHVEADASETGRRVSGGPGAEHNTADGHDPRAGDEDNDASQYQDPRDVPEVEPVRHSQMVEDRVQEQERDYDLGTTEDGERYLTPRDTPEV</sequence>
<dbReference type="EMBL" id="AP009152">
    <property type="protein sequence ID" value="BAG30536.1"/>
    <property type="molecule type" value="Genomic_DNA"/>
</dbReference>
<protein>
    <recommendedName>
        <fullName evidence="4">DUF5709 domain-containing protein</fullName>
    </recommendedName>
</protein>
<name>B2GI24_KOCRD</name>
<feature type="compositionally biased region" description="Basic and acidic residues" evidence="1">
    <location>
        <begin position="197"/>
        <end position="208"/>
    </location>
</feature>
<feature type="compositionally biased region" description="Basic and acidic residues" evidence="1">
    <location>
        <begin position="143"/>
        <end position="164"/>
    </location>
</feature>
<feature type="compositionally biased region" description="Basic and acidic residues" evidence="1">
    <location>
        <begin position="219"/>
        <end position="230"/>
    </location>
</feature>
<evidence type="ECO:0000313" key="3">
    <source>
        <dbReference type="Proteomes" id="UP000008838"/>
    </source>
</evidence>
<dbReference type="Proteomes" id="UP000008838">
    <property type="component" value="Chromosome"/>
</dbReference>
<evidence type="ECO:0000256" key="1">
    <source>
        <dbReference type="SAM" id="MobiDB-lite"/>
    </source>
</evidence>
<dbReference type="HOGENOM" id="CLU_969029_0_0_11"/>
<proteinExistence type="predicted"/>